<proteinExistence type="predicted"/>
<dbReference type="EMBL" id="JELX01004604">
    <property type="protein sequence ID" value="KYF46752.1"/>
    <property type="molecule type" value="Genomic_DNA"/>
</dbReference>
<comment type="caution">
    <text evidence="1">The sequence shown here is derived from an EMBL/GenBank/DDBJ whole genome shotgun (WGS) entry which is preliminary data.</text>
</comment>
<evidence type="ECO:0008006" key="3">
    <source>
        <dbReference type="Google" id="ProtNLM"/>
    </source>
</evidence>
<accession>A0A150NYB6</accession>
<dbReference type="SUPFAM" id="SSF52540">
    <property type="entry name" value="P-loop containing nucleoside triphosphate hydrolases"/>
    <property type="match status" value="1"/>
</dbReference>
<evidence type="ECO:0000313" key="1">
    <source>
        <dbReference type="EMBL" id="KYF46752.1"/>
    </source>
</evidence>
<reference evidence="1 2" key="1">
    <citation type="submission" date="2014-02" db="EMBL/GenBank/DDBJ databases">
        <title>The small core and large imbalanced accessory genome model reveals a collaborative survival strategy of Sorangium cellulosum strains in nature.</title>
        <authorList>
            <person name="Han K."/>
            <person name="Peng R."/>
            <person name="Blom J."/>
            <person name="Li Y.-Z."/>
        </authorList>
    </citation>
    <scope>NUCLEOTIDE SEQUENCE [LARGE SCALE GENOMIC DNA]</scope>
    <source>
        <strain evidence="1 2">So0157-18</strain>
    </source>
</reference>
<dbReference type="AlphaFoldDB" id="A0A150NYB6"/>
<dbReference type="Proteomes" id="UP000075604">
    <property type="component" value="Unassembled WGS sequence"/>
</dbReference>
<protein>
    <recommendedName>
        <fullName evidence="3">Orc1-like AAA ATPase domain-containing protein</fullName>
    </recommendedName>
</protein>
<evidence type="ECO:0000313" key="2">
    <source>
        <dbReference type="Proteomes" id="UP000075604"/>
    </source>
</evidence>
<organism evidence="1 2">
    <name type="scientific">Sorangium cellulosum</name>
    <name type="common">Polyangium cellulosum</name>
    <dbReference type="NCBI Taxonomy" id="56"/>
    <lineage>
        <taxon>Bacteria</taxon>
        <taxon>Pseudomonadati</taxon>
        <taxon>Myxococcota</taxon>
        <taxon>Polyangia</taxon>
        <taxon>Polyangiales</taxon>
        <taxon>Polyangiaceae</taxon>
        <taxon>Sorangium</taxon>
    </lineage>
</organism>
<sequence>MQSPAPTIGEALDRPFGTPRVLLTGTIGTGKTTELYRIAEERAQREFVVYVDLERHFSEVVGDIPALQNVASWEICFLAGLALLRAAEERLAFRLPDPHLRDLEHAWSALARATGEASAPPKIEMGTLAKSMIVLASKAAPLAGPAAAGVGAGLSLLGATAEGIKWALPLGIRKRSLPDQDQQMQTMVRCVNVIIGLVEQHQGSNVLLVIDGLDRIRDFKRARELFIDSTAIAQLACRMVVCGPFALRHHPSLPSLRGFTDVPPLVNEPVLLQRDPSQPGPGVRFFCDLFQRRVADLGAGDLIERALLERLAYYSGGRARDFVTSIQVLAGRAWSADAPRAAEELISKVLDELRRKRETGLHRGHKALLRAVMDDPEHSLPEGDLAQELLSYGTLLPYPNESEWYYPHPLLTMHLLRPSTAGSAGSEPLSG</sequence>
<name>A0A150NYB6_SORCE</name>
<dbReference type="InterPro" id="IPR027417">
    <property type="entry name" value="P-loop_NTPase"/>
</dbReference>
<gene>
    <name evidence="1" type="ORF">BE04_07420</name>
</gene>